<feature type="signal peptide" evidence="1">
    <location>
        <begin position="1"/>
        <end position="25"/>
    </location>
</feature>
<dbReference type="RefSeq" id="WP_258335128.1">
    <property type="nucleotide sequence ID" value="NZ_JANRHJ010000001.1"/>
</dbReference>
<comment type="caution">
    <text evidence="2">The sequence shown here is derived from an EMBL/GenBank/DDBJ whole genome shotgun (WGS) entry which is preliminary data.</text>
</comment>
<dbReference type="EMBL" id="JANRHJ010000001">
    <property type="protein sequence ID" value="MCR8872543.1"/>
    <property type="molecule type" value="Genomic_DNA"/>
</dbReference>
<sequence length="236" mass="26649">MRKRISNYILPLLLSSLLLVPVAGRSQTKFEKVTIIQEKEKVPFYQGTAIGVEVAGPISHLLGSDILNSEVQVQSNLKNMFFPTVEIGYGKTDSFNEDTELSYKTSAPYFRVGLDINALYKKPHLPGWLLVGIRYGFTSFTYDVKGPAMQDPNYGGLVTVPFDYPEQKSKAGWVEIVCGMKARIYKGFCMGWSVRYKRRLSITANENAEAWYVPGFGKNGETSFNFTYNLIYNLPF</sequence>
<dbReference type="Proteomes" id="UP001204579">
    <property type="component" value="Unassembled WGS sequence"/>
</dbReference>
<gene>
    <name evidence="2" type="ORF">NW209_00640</name>
</gene>
<dbReference type="AlphaFoldDB" id="A0AAW5N4E9"/>
<keyword evidence="3" id="KW-1185">Reference proteome</keyword>
<accession>A0AAW5N4E9</accession>
<protein>
    <submittedName>
        <fullName evidence="2">DUF6048 family protein</fullName>
    </submittedName>
</protein>
<keyword evidence="1" id="KW-0732">Signal</keyword>
<organism evidence="2 3">
    <name type="scientific">Phocaeicola barnesiae</name>
    <dbReference type="NCBI Taxonomy" id="376804"/>
    <lineage>
        <taxon>Bacteria</taxon>
        <taxon>Pseudomonadati</taxon>
        <taxon>Bacteroidota</taxon>
        <taxon>Bacteroidia</taxon>
        <taxon>Bacteroidales</taxon>
        <taxon>Bacteroidaceae</taxon>
        <taxon>Phocaeicola</taxon>
    </lineage>
</organism>
<feature type="chain" id="PRO_5043756112" evidence="1">
    <location>
        <begin position="26"/>
        <end position="236"/>
    </location>
</feature>
<evidence type="ECO:0000256" key="1">
    <source>
        <dbReference type="SAM" id="SignalP"/>
    </source>
</evidence>
<reference evidence="2 3" key="1">
    <citation type="submission" date="2022-08" db="EMBL/GenBank/DDBJ databases">
        <authorList>
            <person name="Zeman M."/>
            <person name="Kubasova T."/>
        </authorList>
    </citation>
    <scope>NUCLEOTIDE SEQUENCE [LARGE SCALE GENOMIC DNA]</scope>
    <source>
        <strain evidence="2 3">ET62</strain>
    </source>
</reference>
<evidence type="ECO:0000313" key="2">
    <source>
        <dbReference type="EMBL" id="MCR8872543.1"/>
    </source>
</evidence>
<proteinExistence type="predicted"/>
<evidence type="ECO:0000313" key="3">
    <source>
        <dbReference type="Proteomes" id="UP001204579"/>
    </source>
</evidence>
<dbReference type="Pfam" id="PF19515">
    <property type="entry name" value="DUF6048"/>
    <property type="match status" value="1"/>
</dbReference>
<dbReference type="InterPro" id="IPR046111">
    <property type="entry name" value="DUF6048"/>
</dbReference>
<name>A0AAW5N4E9_9BACT</name>